<name>A0ABY9X488_9BACT</name>
<dbReference type="Proteomes" id="UP001611383">
    <property type="component" value="Chromosome"/>
</dbReference>
<dbReference type="Gene3D" id="3.40.50.150">
    <property type="entry name" value="Vaccinia Virus protein VP39"/>
    <property type="match status" value="1"/>
</dbReference>
<dbReference type="PANTHER" id="PTHR13369">
    <property type="match status" value="1"/>
</dbReference>
<protein>
    <submittedName>
        <fullName evidence="2">SAM-dependent methyltransferase</fullName>
    </submittedName>
</protein>
<feature type="domain" description="Methyltransferase" evidence="1">
    <location>
        <begin position="41"/>
        <end position="178"/>
    </location>
</feature>
<reference evidence="2 3" key="1">
    <citation type="submission" date="2019-08" db="EMBL/GenBank/DDBJ databases">
        <title>Archangium and Cystobacter genomes.</title>
        <authorList>
            <person name="Chen I.-C.K."/>
            <person name="Wielgoss S."/>
        </authorList>
    </citation>
    <scope>NUCLEOTIDE SEQUENCE [LARGE SCALE GENOMIC DNA]</scope>
    <source>
        <strain evidence="2 3">Cbm 6</strain>
    </source>
</reference>
<dbReference type="InterPro" id="IPR029063">
    <property type="entry name" value="SAM-dependent_MTases_sf"/>
</dbReference>
<evidence type="ECO:0000313" key="2">
    <source>
        <dbReference type="EMBL" id="WNG50226.1"/>
    </source>
</evidence>
<dbReference type="SUPFAM" id="SSF53335">
    <property type="entry name" value="S-adenosyl-L-methionine-dependent methyltransferases"/>
    <property type="match status" value="1"/>
</dbReference>
<keyword evidence="2" id="KW-0489">Methyltransferase</keyword>
<dbReference type="EMBL" id="CP043494">
    <property type="protein sequence ID" value="WNG50226.1"/>
    <property type="molecule type" value="Genomic_DNA"/>
</dbReference>
<keyword evidence="2" id="KW-0808">Transferase</keyword>
<sequence>MRRQVKGQQVRRELLPDQSKELLRELHLLTREGHLNADALRKLKQVNHLVGLLRPAMEDIQTRHPSPVVVDAGSGNAYLGFILYELFLKDAEAGTLLNVEGRPELTQRAKERAGRLGFGRMEFQTAHLETAQWPERVHLLTALHACDTATDDALAVAIQKGADHVAVVPCCQAEVATQLKESKQAVDPTLALLYQHAWHRREFGSHLTNVLRALTLEAFGYQVTVTELTGWEHSLKNELILGRRVHRENRQARAKLESLLGAFGVRPKLARVLGVEPTTRTTPV</sequence>
<dbReference type="InterPro" id="IPR025714">
    <property type="entry name" value="Methyltranfer_dom"/>
</dbReference>
<accession>A0ABY9X488</accession>
<dbReference type="PANTHER" id="PTHR13369:SF3">
    <property type="entry name" value="METHYLTRANSFERASE DOMAIN-CONTAINING PROTEIN"/>
    <property type="match status" value="1"/>
</dbReference>
<dbReference type="Pfam" id="PF13679">
    <property type="entry name" value="Methyltransf_32"/>
    <property type="match status" value="1"/>
</dbReference>
<dbReference type="GO" id="GO:0032259">
    <property type="term" value="P:methylation"/>
    <property type="evidence" value="ECO:0007669"/>
    <property type="project" value="UniProtKB-KW"/>
</dbReference>
<evidence type="ECO:0000313" key="3">
    <source>
        <dbReference type="Proteomes" id="UP001611383"/>
    </source>
</evidence>
<dbReference type="GO" id="GO:0008168">
    <property type="term" value="F:methyltransferase activity"/>
    <property type="evidence" value="ECO:0007669"/>
    <property type="project" value="UniProtKB-KW"/>
</dbReference>
<proteinExistence type="predicted"/>
<keyword evidence="3" id="KW-1185">Reference proteome</keyword>
<organism evidence="2 3">
    <name type="scientific">Archangium minus</name>
    <dbReference type="NCBI Taxonomy" id="83450"/>
    <lineage>
        <taxon>Bacteria</taxon>
        <taxon>Pseudomonadati</taxon>
        <taxon>Myxococcota</taxon>
        <taxon>Myxococcia</taxon>
        <taxon>Myxococcales</taxon>
        <taxon>Cystobacterineae</taxon>
        <taxon>Archangiaceae</taxon>
        <taxon>Archangium</taxon>
    </lineage>
</organism>
<gene>
    <name evidence="2" type="ORF">F0U60_43425</name>
</gene>
<evidence type="ECO:0000259" key="1">
    <source>
        <dbReference type="Pfam" id="PF13679"/>
    </source>
</evidence>